<dbReference type="GO" id="GO:0015293">
    <property type="term" value="F:symporter activity"/>
    <property type="evidence" value="ECO:0007669"/>
    <property type="project" value="InterPro"/>
</dbReference>
<evidence type="ECO:0000256" key="2">
    <source>
        <dbReference type="SAM" id="Phobius"/>
    </source>
</evidence>
<keyword evidence="4" id="KW-1185">Reference proteome</keyword>
<organism evidence="3 4">
    <name type="scientific">Candidatus Francisella endociliophora</name>
    <dbReference type="NCBI Taxonomy" id="653937"/>
    <lineage>
        <taxon>Bacteria</taxon>
        <taxon>Pseudomonadati</taxon>
        <taxon>Pseudomonadota</taxon>
        <taxon>Gammaproteobacteria</taxon>
        <taxon>Thiotrichales</taxon>
        <taxon>Francisellaceae</taxon>
        <taxon>Francisella</taxon>
    </lineage>
</organism>
<dbReference type="InterPro" id="IPR036259">
    <property type="entry name" value="MFS_trans_sf"/>
</dbReference>
<dbReference type="CDD" id="cd17332">
    <property type="entry name" value="MFS_MelB_like"/>
    <property type="match status" value="1"/>
</dbReference>
<dbReference type="SUPFAM" id="SSF103473">
    <property type="entry name" value="MFS general substrate transporter"/>
    <property type="match status" value="1"/>
</dbReference>
<keyword evidence="2" id="KW-0812">Transmembrane</keyword>
<gene>
    <name evidence="3" type="ORF">LO80_00975</name>
</gene>
<name>A0A097EM92_9GAMM</name>
<protein>
    <submittedName>
        <fullName evidence="3">Rhamnogalacturonide transporter RhiT</fullName>
    </submittedName>
</protein>
<dbReference type="eggNOG" id="COG2211">
    <property type="taxonomic scope" value="Bacteria"/>
</dbReference>
<feature type="transmembrane region" description="Helical" evidence="2">
    <location>
        <begin position="380"/>
        <end position="398"/>
    </location>
</feature>
<feature type="transmembrane region" description="Helical" evidence="2">
    <location>
        <begin position="270"/>
        <end position="290"/>
    </location>
</feature>
<feature type="transmembrane region" description="Helical" evidence="2">
    <location>
        <begin position="176"/>
        <end position="198"/>
    </location>
</feature>
<dbReference type="Proteomes" id="UP000029672">
    <property type="component" value="Chromosome"/>
</dbReference>
<dbReference type="AlphaFoldDB" id="A0A097EM92"/>
<dbReference type="GO" id="GO:0005886">
    <property type="term" value="C:plasma membrane"/>
    <property type="evidence" value="ECO:0007669"/>
    <property type="project" value="TreeGrafter"/>
</dbReference>
<evidence type="ECO:0000256" key="1">
    <source>
        <dbReference type="ARBA" id="ARBA00009617"/>
    </source>
</evidence>
<dbReference type="HOGENOM" id="CLU_027408_4_1_6"/>
<reference evidence="3 4" key="1">
    <citation type="submission" date="2014-10" db="EMBL/GenBank/DDBJ databases">
        <title>Whole genome sequence of Francisella endociliophora strain FSC1006, isolated from a laboratory culture of the marine ciliate Euplotes raikovi.</title>
        <authorList>
            <person name="Granberg M."/>
            <person name="Backman S."/>
            <person name="Lundmark E."/>
            <person name="Nilsson E."/>
            <person name="Karlsson E."/>
            <person name="Thelaus J."/>
            <person name="Ohrman C."/>
            <person name="Larkeryd A."/>
            <person name="Stenberg P."/>
        </authorList>
    </citation>
    <scope>NUCLEOTIDE SEQUENCE [LARGE SCALE GENOMIC DNA]</scope>
    <source>
        <strain evidence="3 4">FSC1006</strain>
    </source>
</reference>
<dbReference type="PANTHER" id="PTHR11328">
    <property type="entry name" value="MAJOR FACILITATOR SUPERFAMILY DOMAIN-CONTAINING PROTEIN"/>
    <property type="match status" value="1"/>
</dbReference>
<feature type="transmembrane region" description="Helical" evidence="2">
    <location>
        <begin position="237"/>
        <end position="258"/>
    </location>
</feature>
<feature type="transmembrane region" description="Helical" evidence="2">
    <location>
        <begin position="21"/>
        <end position="39"/>
    </location>
</feature>
<keyword evidence="2" id="KW-0472">Membrane</keyword>
<comment type="similarity">
    <text evidence="1">Belongs to the sodium:galactoside symporter (TC 2.A.2) family.</text>
</comment>
<feature type="transmembrane region" description="Helical" evidence="2">
    <location>
        <begin position="51"/>
        <end position="71"/>
    </location>
</feature>
<proteinExistence type="inferred from homology"/>
<feature type="transmembrane region" description="Helical" evidence="2">
    <location>
        <begin position="302"/>
        <end position="320"/>
    </location>
</feature>
<dbReference type="EMBL" id="CP009574">
    <property type="protein sequence ID" value="AIT08686.1"/>
    <property type="molecule type" value="Genomic_DNA"/>
</dbReference>
<dbReference type="GO" id="GO:0008643">
    <property type="term" value="P:carbohydrate transport"/>
    <property type="evidence" value="ECO:0007669"/>
    <property type="project" value="InterPro"/>
</dbReference>
<feature type="transmembrane region" description="Helical" evidence="2">
    <location>
        <begin position="326"/>
        <end position="345"/>
    </location>
</feature>
<feature type="transmembrane region" description="Helical" evidence="2">
    <location>
        <begin position="410"/>
        <end position="432"/>
    </location>
</feature>
<keyword evidence="2" id="KW-1133">Transmembrane helix</keyword>
<feature type="transmembrane region" description="Helical" evidence="2">
    <location>
        <begin position="146"/>
        <end position="170"/>
    </location>
</feature>
<evidence type="ECO:0000313" key="3">
    <source>
        <dbReference type="EMBL" id="AIT08686.1"/>
    </source>
</evidence>
<dbReference type="Gene3D" id="1.20.1250.20">
    <property type="entry name" value="MFS general substrate transporter like domains"/>
    <property type="match status" value="2"/>
</dbReference>
<dbReference type="PANTHER" id="PTHR11328:SF24">
    <property type="entry name" value="MAJOR FACILITATOR SUPERFAMILY (MFS) PROFILE DOMAIN-CONTAINING PROTEIN"/>
    <property type="match status" value="1"/>
</dbReference>
<accession>A0A097EM92</accession>
<dbReference type="KEGG" id="frf:LO80_00975"/>
<feature type="transmembrane region" description="Helical" evidence="2">
    <location>
        <begin position="83"/>
        <end position="100"/>
    </location>
</feature>
<sequence length="487" mass="54595">MMSQNKQVKLKNMIAYGSGDFFGGGAFTILGLWLMYFYTNIAGLSAAEAGLVVAIGRGLDVFADPIMGYISDNWRGPLGRRRFFFVIGAPLVSVFALLWIPGFGFWYYLFGYIAFNFIFTMIQVPYETLAAEMTDSYHVRSKMTGIRMVFSQSSNIVAGFLPAAIMYFFADEKTSFVIMGVICAILFMLPWFFVYKFTWERDVEVSKKQYMTLFKEIKSIFVNIFSTLRVRAFRLNLLMYIGAFVALDVFGASFAYYFTFILDYNVSSASIVYTCFSVIQVISVPIFAYLCIKIGSVMSYRVAISCLLISMLSFLIIPIFSPAIAFALFVMIIFVLGFARAGCYFTPWNIYNFIADIDEALTTKRREGTFASTMTVSRKLVQALAFAIVGFTLSVFSFKAGATVQSSSALLGINMCFIGGTVLFCIIGAIAASRFRLTQAKHLILVSELERLRDGGELEQAPVEAVKVVEELTGWPHEKTWGRNNAF</sequence>
<dbReference type="Pfam" id="PF13347">
    <property type="entry name" value="MFS_2"/>
    <property type="match status" value="1"/>
</dbReference>
<dbReference type="STRING" id="1547445.LO80_00975"/>
<evidence type="ECO:0000313" key="4">
    <source>
        <dbReference type="Proteomes" id="UP000029672"/>
    </source>
</evidence>
<feature type="transmembrane region" description="Helical" evidence="2">
    <location>
        <begin position="106"/>
        <end position="126"/>
    </location>
</feature>
<dbReference type="InterPro" id="IPR039672">
    <property type="entry name" value="MFS_2"/>
</dbReference>